<dbReference type="EMBL" id="HBUE01157493">
    <property type="protein sequence ID" value="CAG6508489.1"/>
    <property type="molecule type" value="Transcribed_RNA"/>
</dbReference>
<dbReference type="EMBL" id="HBUE01157491">
    <property type="protein sequence ID" value="CAG6508486.1"/>
    <property type="molecule type" value="Transcribed_RNA"/>
</dbReference>
<dbReference type="AlphaFoldDB" id="A0A8D8DBC5"/>
<reference evidence="1" key="1">
    <citation type="submission" date="2021-05" db="EMBL/GenBank/DDBJ databases">
        <authorList>
            <person name="Alioto T."/>
            <person name="Alioto T."/>
            <person name="Gomez Garrido J."/>
        </authorList>
    </citation>
    <scope>NUCLEOTIDE SEQUENCE</scope>
</reference>
<proteinExistence type="predicted"/>
<organism evidence="1">
    <name type="scientific">Culex pipiens</name>
    <name type="common">House mosquito</name>
    <dbReference type="NCBI Taxonomy" id="7175"/>
    <lineage>
        <taxon>Eukaryota</taxon>
        <taxon>Metazoa</taxon>
        <taxon>Ecdysozoa</taxon>
        <taxon>Arthropoda</taxon>
        <taxon>Hexapoda</taxon>
        <taxon>Insecta</taxon>
        <taxon>Pterygota</taxon>
        <taxon>Neoptera</taxon>
        <taxon>Endopterygota</taxon>
        <taxon>Diptera</taxon>
        <taxon>Nematocera</taxon>
        <taxon>Culicoidea</taxon>
        <taxon>Culicidae</taxon>
        <taxon>Culicinae</taxon>
        <taxon>Culicini</taxon>
        <taxon>Culex</taxon>
        <taxon>Culex</taxon>
    </lineage>
</organism>
<dbReference type="EMBL" id="HBUE01262610">
    <property type="protein sequence ID" value="CAG6559842.1"/>
    <property type="molecule type" value="Transcribed_RNA"/>
</dbReference>
<sequence>MILCQSHSFILLSKLQCFEQLSDAIHIIIVLYLLLNNSNLCCLNDKTIKNKKVHDYELKWHTFKQYLSSQSNARNLLYNNVCAGRIRFHCSDGSNTKPNVSISKKTI</sequence>
<dbReference type="EMBL" id="HBUE01130946">
    <property type="protein sequence ID" value="CAG6496413.1"/>
    <property type="molecule type" value="Transcribed_RNA"/>
</dbReference>
<evidence type="ECO:0000313" key="1">
    <source>
        <dbReference type="EMBL" id="CAG6508486.1"/>
    </source>
</evidence>
<accession>A0A8D8DBC5</accession>
<dbReference type="EMBL" id="HBUE01262613">
    <property type="protein sequence ID" value="CAG6559847.1"/>
    <property type="molecule type" value="Transcribed_RNA"/>
</dbReference>
<dbReference type="EMBL" id="HBUE01262612">
    <property type="protein sequence ID" value="CAG6559845.1"/>
    <property type="molecule type" value="Transcribed_RNA"/>
</dbReference>
<name>A0A8D8DBC5_CULPI</name>
<dbReference type="EMBL" id="HBUE01157494">
    <property type="protein sequence ID" value="CAG6508491.1"/>
    <property type="molecule type" value="Transcribed_RNA"/>
</dbReference>
<protein>
    <submittedName>
        <fullName evidence="1">(northern house mosquito) hypothetical protein</fullName>
    </submittedName>
</protein>